<keyword evidence="2" id="KW-1185">Reference proteome</keyword>
<proteinExistence type="predicted"/>
<protein>
    <recommendedName>
        <fullName evidence="3">Peptidase MA superfamily protein</fullName>
    </recommendedName>
</protein>
<dbReference type="EMBL" id="JAHBAY010000014">
    <property type="protein sequence ID" value="MBT0772992.1"/>
    <property type="molecule type" value="Genomic_DNA"/>
</dbReference>
<evidence type="ECO:0000313" key="2">
    <source>
        <dbReference type="Proteomes" id="UP001197247"/>
    </source>
</evidence>
<comment type="caution">
    <text evidence="1">The sequence shown here is derived from an EMBL/GenBank/DDBJ whole genome shotgun (WGS) entry which is preliminary data.</text>
</comment>
<organism evidence="1 2">
    <name type="scientific">Kineosporia corallincola</name>
    <dbReference type="NCBI Taxonomy" id="2835133"/>
    <lineage>
        <taxon>Bacteria</taxon>
        <taxon>Bacillati</taxon>
        <taxon>Actinomycetota</taxon>
        <taxon>Actinomycetes</taxon>
        <taxon>Kineosporiales</taxon>
        <taxon>Kineosporiaceae</taxon>
        <taxon>Kineosporia</taxon>
    </lineage>
</organism>
<evidence type="ECO:0000313" key="1">
    <source>
        <dbReference type="EMBL" id="MBT0772992.1"/>
    </source>
</evidence>
<name>A0ABS5TPI2_9ACTN</name>
<dbReference type="RefSeq" id="WP_214159528.1">
    <property type="nucleotide sequence ID" value="NZ_JAHBAY010000014.1"/>
</dbReference>
<gene>
    <name evidence="1" type="ORF">KIH74_28875</name>
</gene>
<sequence>MGAVYYASCDFASLQGFEQFIEPYFRDTEFDGARVLARLEDVVETLESSSPPYDGPAARKLLVARDLRRLADVLRGSAPLADPADSMPRNHERFESSFRRYGLSFSSPALHIVETFPAPYDTMDWTATSPDAADEREYGIEAGNYFKEKHLVPVGSDILLAHEMTHAIIGQVNPDLLGRGLEEGIAVVVGELLIGSSVFGPDVVYQYARHHWFDQRATQINRLYADYARMAAAIYHRCGIDALIELIRQGREKIKEAEQATLAGLAPSGLPTGRWDEEFGALVDRVCLQTVRDLTVSPLTQWVATFAQVGRSSSDVAELAGVTPEDAQKSLKELQEEIFVIVTGDDRIDYSDAGFITGTQSLRYLV</sequence>
<accession>A0ABS5TPI2</accession>
<dbReference type="Proteomes" id="UP001197247">
    <property type="component" value="Unassembled WGS sequence"/>
</dbReference>
<evidence type="ECO:0008006" key="3">
    <source>
        <dbReference type="Google" id="ProtNLM"/>
    </source>
</evidence>
<reference evidence="1 2" key="1">
    <citation type="submission" date="2021-05" db="EMBL/GenBank/DDBJ databases">
        <title>Kineosporia and Streptomyces sp. nov. two new marine actinobacteria isolated from Coral.</title>
        <authorList>
            <person name="Buangrab K."/>
            <person name="Sutthacheep M."/>
            <person name="Yeemin T."/>
            <person name="Harunari E."/>
            <person name="Igarashi Y."/>
            <person name="Kanchanasin P."/>
            <person name="Tanasupawat S."/>
            <person name="Phongsopitanun W."/>
        </authorList>
    </citation>
    <scope>NUCLEOTIDE SEQUENCE [LARGE SCALE GENOMIC DNA]</scope>
    <source>
        <strain evidence="1 2">J2-2</strain>
    </source>
</reference>